<evidence type="ECO:0000256" key="1">
    <source>
        <dbReference type="SAM" id="Coils"/>
    </source>
</evidence>
<dbReference type="OrthoDB" id="10254377at2759"/>
<reference evidence="4" key="1">
    <citation type="submission" date="2016-06" db="UniProtKB">
        <authorList>
            <consortium name="WormBaseParasite"/>
        </authorList>
    </citation>
    <scope>IDENTIFICATION</scope>
</reference>
<reference evidence="2 3" key="2">
    <citation type="submission" date="2018-11" db="EMBL/GenBank/DDBJ databases">
        <authorList>
            <consortium name="Pathogen Informatics"/>
        </authorList>
    </citation>
    <scope>NUCLEOTIDE SEQUENCE [LARGE SCALE GENOMIC DNA]</scope>
    <source>
        <strain evidence="2 3">NST_G2</strain>
    </source>
</reference>
<feature type="coiled-coil region" evidence="1">
    <location>
        <begin position="129"/>
        <end position="163"/>
    </location>
</feature>
<dbReference type="SUPFAM" id="SSF50729">
    <property type="entry name" value="PH domain-like"/>
    <property type="match status" value="1"/>
</dbReference>
<dbReference type="STRING" id="70667.A0A183T6F5"/>
<dbReference type="WBParaSite" id="SSLN_0001250401-mRNA-1">
    <property type="protein sequence ID" value="SSLN_0001250401-mRNA-1"/>
    <property type="gene ID" value="SSLN_0001250401"/>
</dbReference>
<sequence length="200" mass="23289">MEEPSSSDSPSTDQPLNAQHTLGQRRGLVYFVLYQNILFHFESNKLDKEPCGIAFLEGSYCEKALVFRTSRDTRAPPQHQYCFTLCYLPKRKKYYELRAESEEICEMYCSVIEARQELKENQSYLLQILETERKAKMQYSQQTDELEAEIKKLKNEIVRLKNAKPAVGPKIEESETLQKIKKVSRADFIRLLLSKVALPL</sequence>
<keyword evidence="1" id="KW-0175">Coiled coil</keyword>
<accession>A0A183T6F5</accession>
<dbReference type="Proteomes" id="UP000275846">
    <property type="component" value="Unassembled WGS sequence"/>
</dbReference>
<evidence type="ECO:0000313" key="3">
    <source>
        <dbReference type="Proteomes" id="UP000275846"/>
    </source>
</evidence>
<name>A0A183T6F5_SCHSO</name>
<dbReference type="Gene3D" id="2.30.29.30">
    <property type="entry name" value="Pleckstrin-homology domain (PH domain)/Phosphotyrosine-binding domain (PTB)"/>
    <property type="match status" value="1"/>
</dbReference>
<dbReference type="EMBL" id="UYSU01036988">
    <property type="protein sequence ID" value="VDL98438.1"/>
    <property type="molecule type" value="Genomic_DNA"/>
</dbReference>
<evidence type="ECO:0000313" key="2">
    <source>
        <dbReference type="EMBL" id="VDL98438.1"/>
    </source>
</evidence>
<dbReference type="InterPro" id="IPR011993">
    <property type="entry name" value="PH-like_dom_sf"/>
</dbReference>
<organism evidence="4">
    <name type="scientific">Schistocephalus solidus</name>
    <name type="common">Tapeworm</name>
    <dbReference type="NCBI Taxonomy" id="70667"/>
    <lineage>
        <taxon>Eukaryota</taxon>
        <taxon>Metazoa</taxon>
        <taxon>Spiralia</taxon>
        <taxon>Lophotrochozoa</taxon>
        <taxon>Platyhelminthes</taxon>
        <taxon>Cestoda</taxon>
        <taxon>Eucestoda</taxon>
        <taxon>Diphyllobothriidea</taxon>
        <taxon>Diphyllobothriidae</taxon>
        <taxon>Schistocephalus</taxon>
    </lineage>
</organism>
<dbReference type="AlphaFoldDB" id="A0A183T6F5"/>
<protein>
    <submittedName>
        <fullName evidence="4">PH domain-containing protein</fullName>
    </submittedName>
</protein>
<gene>
    <name evidence="2" type="ORF">SSLN_LOCUS12053</name>
</gene>
<keyword evidence="3" id="KW-1185">Reference proteome</keyword>
<proteinExistence type="predicted"/>
<evidence type="ECO:0000313" key="4">
    <source>
        <dbReference type="WBParaSite" id="SSLN_0001250401-mRNA-1"/>
    </source>
</evidence>